<evidence type="ECO:0000256" key="1">
    <source>
        <dbReference type="SAM" id="Phobius"/>
    </source>
</evidence>
<evidence type="ECO:0000313" key="4">
    <source>
        <dbReference type="Proteomes" id="UP000515377"/>
    </source>
</evidence>
<evidence type="ECO:0000313" key="3">
    <source>
        <dbReference type="EMBL" id="QNG49408.1"/>
    </source>
</evidence>
<dbReference type="AlphaFoldDB" id="A0A9X7UFK9"/>
<dbReference type="EMBL" id="CP060123">
    <property type="protein sequence ID" value="QNG49408.1"/>
    <property type="molecule type" value="Genomic_DNA"/>
</dbReference>
<reference evidence="3 4" key="1">
    <citation type="submission" date="2020-07" db="EMBL/GenBank/DDBJ databases">
        <title>Whole genome sequence of Sphingobium yanoikuyae A3.</title>
        <authorList>
            <person name="Han S.-S."/>
        </authorList>
    </citation>
    <scope>NUCLEOTIDE SEQUENCE [LARGE SCALE GENOMIC DNA]</scope>
    <source>
        <strain evidence="3 4">A3</strain>
        <plasmid evidence="3 4">unnamed1</plasmid>
    </source>
</reference>
<name>A0A9X7UFK9_SPHYA</name>
<keyword evidence="3" id="KW-0614">Plasmid</keyword>
<proteinExistence type="predicted"/>
<feature type="transmembrane region" description="Helical" evidence="1">
    <location>
        <begin position="93"/>
        <end position="116"/>
    </location>
</feature>
<dbReference type="Proteomes" id="UP001162318">
    <property type="component" value="Unassembled WGS sequence"/>
</dbReference>
<keyword evidence="1" id="KW-1133">Transmembrane helix</keyword>
<gene>
    <name evidence="3" type="ORF">H3V42_31690</name>
    <name evidence="2" type="ORF">N5J77_26030</name>
</gene>
<geneLocation type="plasmid" evidence="3 4">
    <name>unnamed1</name>
</geneLocation>
<feature type="transmembrane region" description="Helical" evidence="1">
    <location>
        <begin position="40"/>
        <end position="59"/>
    </location>
</feature>
<protein>
    <submittedName>
        <fullName evidence="3">Uncharacterized protein</fullName>
    </submittedName>
</protein>
<sequence length="125" mass="13743">MNALTPFDTDWKAPVPFSWRRAFGRAFADMCYVLLRASGWMAMTLLATFGVAILFFLMLGDFTAIGFFSQVANLGTRFVAADSARRAVFGDELFFTFIVAFGVVALLRGKLLLAIVTSTKGTRHG</sequence>
<accession>A0A9X7UFK9</accession>
<dbReference type="EMBL" id="JAOCKX010000062">
    <property type="protein sequence ID" value="MDH2134597.1"/>
    <property type="molecule type" value="Genomic_DNA"/>
</dbReference>
<organism evidence="3 4">
    <name type="scientific">Sphingobium yanoikuyae</name>
    <name type="common">Sphingomonas yanoikuyae</name>
    <dbReference type="NCBI Taxonomy" id="13690"/>
    <lineage>
        <taxon>Bacteria</taxon>
        <taxon>Pseudomonadati</taxon>
        <taxon>Pseudomonadota</taxon>
        <taxon>Alphaproteobacteria</taxon>
        <taxon>Sphingomonadales</taxon>
        <taxon>Sphingomonadaceae</taxon>
        <taxon>Sphingobium</taxon>
    </lineage>
</organism>
<reference evidence="2" key="2">
    <citation type="submission" date="2022-09" db="EMBL/GenBank/DDBJ databases">
        <title>Intensive care unit water sources are persistently colonized with multi-drug resistant bacteria and are the site of extensive horizontal gene transfer of antibiotic resistance genes.</title>
        <authorList>
            <person name="Diorio-Toth L."/>
        </authorList>
    </citation>
    <scope>NUCLEOTIDE SEQUENCE</scope>
    <source>
        <strain evidence="2">GD03659</strain>
    </source>
</reference>
<keyword evidence="1" id="KW-0812">Transmembrane</keyword>
<keyword evidence="1" id="KW-0472">Membrane</keyword>
<dbReference type="Proteomes" id="UP000515377">
    <property type="component" value="Plasmid unnamed1"/>
</dbReference>
<evidence type="ECO:0000313" key="2">
    <source>
        <dbReference type="EMBL" id="MDH2134597.1"/>
    </source>
</evidence>
<dbReference type="RefSeq" id="WP_185707915.1">
    <property type="nucleotide sequence ID" value="NZ_DAIPVH010000010.1"/>
</dbReference>